<accession>A0A9Q3CZA2</accession>
<proteinExistence type="predicted"/>
<reference evidence="2" key="1">
    <citation type="submission" date="2021-03" db="EMBL/GenBank/DDBJ databases">
        <title>Draft genome sequence of rust myrtle Austropuccinia psidii MF-1, a brazilian biotype.</title>
        <authorList>
            <person name="Quecine M.C."/>
            <person name="Pachon D.M.R."/>
            <person name="Bonatelli M.L."/>
            <person name="Correr F.H."/>
            <person name="Franceschini L.M."/>
            <person name="Leite T.F."/>
            <person name="Margarido G.R.A."/>
            <person name="Almeida C.A."/>
            <person name="Ferrarezi J.A."/>
            <person name="Labate C.A."/>
        </authorList>
    </citation>
    <scope>NUCLEOTIDE SEQUENCE</scope>
    <source>
        <strain evidence="2">MF-1</strain>
    </source>
</reference>
<evidence type="ECO:0000313" key="3">
    <source>
        <dbReference type="Proteomes" id="UP000765509"/>
    </source>
</evidence>
<dbReference type="EMBL" id="AVOT02011129">
    <property type="protein sequence ID" value="MBW0491533.1"/>
    <property type="molecule type" value="Genomic_DNA"/>
</dbReference>
<keyword evidence="3" id="KW-1185">Reference proteome</keyword>
<evidence type="ECO:0000256" key="1">
    <source>
        <dbReference type="SAM" id="MobiDB-lite"/>
    </source>
</evidence>
<dbReference type="Proteomes" id="UP000765509">
    <property type="component" value="Unassembled WGS sequence"/>
</dbReference>
<comment type="caution">
    <text evidence="2">The sequence shown here is derived from an EMBL/GenBank/DDBJ whole genome shotgun (WGS) entry which is preliminary data.</text>
</comment>
<feature type="region of interest" description="Disordered" evidence="1">
    <location>
        <begin position="1"/>
        <end position="96"/>
    </location>
</feature>
<feature type="compositionally biased region" description="Basic residues" evidence="1">
    <location>
        <begin position="1"/>
        <end position="10"/>
    </location>
</feature>
<dbReference type="AlphaFoldDB" id="A0A9Q3CZA2"/>
<protein>
    <submittedName>
        <fullName evidence="2">Uncharacterized protein</fullName>
    </submittedName>
</protein>
<sequence length="127" mass="13635">MGFKCQKKPTKSPLTTFSHSPHALKINSAATHSRPKWHPMIREPSQHNEPPIHTPIPPIPGLSEVPASQVPPTENGTTCEPEPEGALTKKISLTPPSSISGSSCQSALIHHHQCYACQIPPSPGAFL</sequence>
<gene>
    <name evidence="2" type="ORF">O181_031248</name>
</gene>
<evidence type="ECO:0000313" key="2">
    <source>
        <dbReference type="EMBL" id="MBW0491533.1"/>
    </source>
</evidence>
<organism evidence="2 3">
    <name type="scientific">Austropuccinia psidii MF-1</name>
    <dbReference type="NCBI Taxonomy" id="1389203"/>
    <lineage>
        <taxon>Eukaryota</taxon>
        <taxon>Fungi</taxon>
        <taxon>Dikarya</taxon>
        <taxon>Basidiomycota</taxon>
        <taxon>Pucciniomycotina</taxon>
        <taxon>Pucciniomycetes</taxon>
        <taxon>Pucciniales</taxon>
        <taxon>Sphaerophragmiaceae</taxon>
        <taxon>Austropuccinia</taxon>
    </lineage>
</organism>
<name>A0A9Q3CZA2_9BASI</name>